<dbReference type="EMBL" id="JBHSRS010000076">
    <property type="protein sequence ID" value="MFC6282344.1"/>
    <property type="molecule type" value="Genomic_DNA"/>
</dbReference>
<gene>
    <name evidence="14" type="primary">fliG</name>
    <name evidence="14" type="ORF">ACFQND_14040</name>
</gene>
<evidence type="ECO:0000256" key="3">
    <source>
        <dbReference type="ARBA" id="ARBA00010299"/>
    </source>
</evidence>
<dbReference type="PANTHER" id="PTHR30534">
    <property type="entry name" value="FLAGELLAR MOTOR SWITCH PROTEIN FLIG"/>
    <property type="match status" value="1"/>
</dbReference>
<name>A0ABW1TZE9_9BURK</name>
<evidence type="ECO:0000256" key="2">
    <source>
        <dbReference type="ARBA" id="ARBA00004413"/>
    </source>
</evidence>
<keyword evidence="7" id="KW-0283">Flagellar rotation</keyword>
<organism evidence="14 15">
    <name type="scientific">Polaromonas aquatica</name>
    <dbReference type="NCBI Taxonomy" id="332657"/>
    <lineage>
        <taxon>Bacteria</taxon>
        <taxon>Pseudomonadati</taxon>
        <taxon>Pseudomonadota</taxon>
        <taxon>Betaproteobacteria</taxon>
        <taxon>Burkholderiales</taxon>
        <taxon>Comamonadaceae</taxon>
        <taxon>Polaromonas</taxon>
    </lineage>
</organism>
<dbReference type="SUPFAM" id="SSF48029">
    <property type="entry name" value="FliG"/>
    <property type="match status" value="2"/>
</dbReference>
<evidence type="ECO:0000313" key="14">
    <source>
        <dbReference type="EMBL" id="MFC6282344.1"/>
    </source>
</evidence>
<keyword evidence="15" id="KW-1185">Reference proteome</keyword>
<reference evidence="15" key="1">
    <citation type="journal article" date="2019" name="Int. J. Syst. Evol. Microbiol.">
        <title>The Global Catalogue of Microorganisms (GCM) 10K type strain sequencing project: providing services to taxonomists for standard genome sequencing and annotation.</title>
        <authorList>
            <consortium name="The Broad Institute Genomics Platform"/>
            <consortium name="The Broad Institute Genome Sequencing Center for Infectious Disease"/>
            <person name="Wu L."/>
            <person name="Ma J."/>
        </authorList>
    </citation>
    <scope>NUCLEOTIDE SEQUENCE [LARGE SCALE GENOMIC DNA]</scope>
    <source>
        <strain evidence="15">CCUG 39402</strain>
    </source>
</reference>
<keyword evidence="5" id="KW-1003">Cell membrane</keyword>
<keyword evidence="14" id="KW-0969">Cilium</keyword>
<proteinExistence type="inferred from homology"/>
<sequence>MLDEAGIRKGAILLMTLGEEAAGSVLQHLSQTEVQAMGEAMAALTQVKRGEVDEVLEEFRMETEQYSALHLDSGSYLRAVLNKALGNNRAADVLDSIFQTSDSATGMERLNQLEATEIVELIRDEHPQIIATLLVHLDRNKAADVLEQLPERVRHDAVLRVATFGGVQPAALKELTEVLTGMLSGEGAKRSRLGGIRAAAEIVNMMGSASEESVIKHVREHDELLAQKMIDEMFLFENLLGLEDRAIQMVLKEVESESLIIALKGAQQELREKFLKNMSQRAAEMLREDIEMRGPVRVSQVESEQKNILQIVRRLADAGDILLAAKGDDSYV</sequence>
<dbReference type="PRINTS" id="PR00954">
    <property type="entry name" value="FLGMOTORFLIG"/>
</dbReference>
<dbReference type="InterPro" id="IPR028263">
    <property type="entry name" value="FliG_N"/>
</dbReference>
<dbReference type="NCBIfam" id="TIGR00207">
    <property type="entry name" value="fliG"/>
    <property type="match status" value="1"/>
</dbReference>
<evidence type="ECO:0000259" key="11">
    <source>
        <dbReference type="Pfam" id="PF01706"/>
    </source>
</evidence>
<dbReference type="Gene3D" id="1.10.220.30">
    <property type="match status" value="3"/>
</dbReference>
<protein>
    <recommendedName>
        <fullName evidence="4">Flagellar motor switch protein FliG</fullName>
    </recommendedName>
</protein>
<dbReference type="Pfam" id="PF01706">
    <property type="entry name" value="FliG_C"/>
    <property type="match status" value="1"/>
</dbReference>
<evidence type="ECO:0000256" key="4">
    <source>
        <dbReference type="ARBA" id="ARBA00021870"/>
    </source>
</evidence>
<keyword evidence="9" id="KW-0975">Bacterial flagellum</keyword>
<dbReference type="Pfam" id="PF14841">
    <property type="entry name" value="FliG_M"/>
    <property type="match status" value="1"/>
</dbReference>
<dbReference type="Pfam" id="PF14842">
    <property type="entry name" value="FliG_N"/>
    <property type="match status" value="1"/>
</dbReference>
<comment type="function">
    <text evidence="10">FliG is one of three proteins (FliG, FliN, FliM) that forms the rotor-mounted switch complex (C ring), located at the base of the basal body. This complex interacts with the CheY and CheZ chemotaxis proteins, in addition to contacting components of the motor that determine the direction of flagellar rotation.</text>
</comment>
<dbReference type="InterPro" id="IPR032779">
    <property type="entry name" value="FliG_M"/>
</dbReference>
<evidence type="ECO:0000256" key="7">
    <source>
        <dbReference type="ARBA" id="ARBA00022779"/>
    </source>
</evidence>
<evidence type="ECO:0000313" key="15">
    <source>
        <dbReference type="Proteomes" id="UP001596270"/>
    </source>
</evidence>
<keyword evidence="6" id="KW-0145">Chemotaxis</keyword>
<dbReference type="InterPro" id="IPR023087">
    <property type="entry name" value="Flg_Motor_Flig_C"/>
</dbReference>
<comment type="subcellular location">
    <subcellularLocation>
        <location evidence="1">Bacterial flagellum basal body</location>
    </subcellularLocation>
    <subcellularLocation>
        <location evidence="2">Cell membrane</location>
        <topology evidence="2">Peripheral membrane protein</topology>
        <orientation evidence="2">Cytoplasmic side</orientation>
    </subcellularLocation>
</comment>
<feature type="domain" description="Flagellar motor switch protein FliG middle" evidence="12">
    <location>
        <begin position="116"/>
        <end position="188"/>
    </location>
</feature>
<accession>A0ABW1TZE9</accession>
<keyword evidence="14" id="KW-0966">Cell projection</keyword>
<keyword evidence="8" id="KW-0472">Membrane</keyword>
<evidence type="ECO:0000256" key="1">
    <source>
        <dbReference type="ARBA" id="ARBA00004117"/>
    </source>
</evidence>
<evidence type="ECO:0000256" key="6">
    <source>
        <dbReference type="ARBA" id="ARBA00022500"/>
    </source>
</evidence>
<dbReference type="Proteomes" id="UP001596270">
    <property type="component" value="Unassembled WGS sequence"/>
</dbReference>
<dbReference type="InterPro" id="IPR011002">
    <property type="entry name" value="FliG_a-hlx"/>
</dbReference>
<comment type="similarity">
    <text evidence="3">Belongs to the FliG family.</text>
</comment>
<evidence type="ECO:0000256" key="8">
    <source>
        <dbReference type="ARBA" id="ARBA00023136"/>
    </source>
</evidence>
<feature type="domain" description="Flagellar motor switch protein FliG C-terminal" evidence="11">
    <location>
        <begin position="217"/>
        <end position="323"/>
    </location>
</feature>
<dbReference type="PIRSF" id="PIRSF003161">
    <property type="entry name" value="FliG"/>
    <property type="match status" value="1"/>
</dbReference>
<feature type="domain" description="Flagellar motor switch protein FliG N-terminal" evidence="13">
    <location>
        <begin position="6"/>
        <end position="103"/>
    </location>
</feature>
<keyword evidence="14" id="KW-0282">Flagellum</keyword>
<dbReference type="PANTHER" id="PTHR30534:SF0">
    <property type="entry name" value="FLAGELLAR MOTOR SWITCH PROTEIN FLIG"/>
    <property type="match status" value="1"/>
</dbReference>
<dbReference type="InterPro" id="IPR000090">
    <property type="entry name" value="Flg_Motor_Flig"/>
</dbReference>
<evidence type="ECO:0000259" key="12">
    <source>
        <dbReference type="Pfam" id="PF14841"/>
    </source>
</evidence>
<evidence type="ECO:0000256" key="5">
    <source>
        <dbReference type="ARBA" id="ARBA00022475"/>
    </source>
</evidence>
<evidence type="ECO:0000259" key="13">
    <source>
        <dbReference type="Pfam" id="PF14842"/>
    </source>
</evidence>
<comment type="caution">
    <text evidence="14">The sequence shown here is derived from an EMBL/GenBank/DDBJ whole genome shotgun (WGS) entry which is preliminary data.</text>
</comment>
<evidence type="ECO:0000256" key="9">
    <source>
        <dbReference type="ARBA" id="ARBA00023143"/>
    </source>
</evidence>
<evidence type="ECO:0000256" key="10">
    <source>
        <dbReference type="ARBA" id="ARBA00025598"/>
    </source>
</evidence>
<dbReference type="RefSeq" id="WP_371437523.1">
    <property type="nucleotide sequence ID" value="NZ_JBHSRS010000076.1"/>
</dbReference>